<gene>
    <name evidence="4" type="ORF">BI49514_02383</name>
</gene>
<feature type="region of interest" description="Disordered" evidence="2">
    <location>
        <begin position="1661"/>
        <end position="1694"/>
    </location>
</feature>
<feature type="region of interest" description="Disordered" evidence="2">
    <location>
        <begin position="1"/>
        <end position="30"/>
    </location>
</feature>
<evidence type="ECO:0000259" key="3">
    <source>
        <dbReference type="PROSITE" id="PS51194"/>
    </source>
</evidence>
<evidence type="ECO:0000313" key="4">
    <source>
        <dbReference type="EMBL" id="SMX91277.1"/>
    </source>
</evidence>
<dbReference type="InterPro" id="IPR001650">
    <property type="entry name" value="Helicase_C-like"/>
</dbReference>
<dbReference type="SUPFAM" id="SSF53335">
    <property type="entry name" value="S-adenosyl-L-methionine-dependent methyltransferases"/>
    <property type="match status" value="1"/>
</dbReference>
<dbReference type="Pfam" id="PF00271">
    <property type="entry name" value="Helicase_C"/>
    <property type="match status" value="1"/>
</dbReference>
<dbReference type="SUPFAM" id="SSF52540">
    <property type="entry name" value="P-loop containing nucleoside triphosphate hydrolases"/>
    <property type="match status" value="2"/>
</dbReference>
<evidence type="ECO:0000256" key="2">
    <source>
        <dbReference type="SAM" id="MobiDB-lite"/>
    </source>
</evidence>
<dbReference type="Gene3D" id="3.40.50.300">
    <property type="entry name" value="P-loop containing nucleotide triphosphate hydrolases"/>
    <property type="match status" value="2"/>
</dbReference>
<dbReference type="CDD" id="cd02440">
    <property type="entry name" value="AdoMet_MTases"/>
    <property type="match status" value="1"/>
</dbReference>
<dbReference type="EMBL" id="FXYX01000018">
    <property type="protein sequence ID" value="SMX91277.1"/>
    <property type="molecule type" value="Genomic_DNA"/>
</dbReference>
<evidence type="ECO:0000313" key="5">
    <source>
        <dbReference type="Proteomes" id="UP000234382"/>
    </source>
</evidence>
<reference evidence="5" key="1">
    <citation type="submission" date="2017-03" db="EMBL/GenBank/DDBJ databases">
        <authorList>
            <person name="Monnet C."/>
        </authorList>
    </citation>
    <scope>NUCLEOTIDE SEQUENCE [LARGE SCALE GENOMIC DNA]</scope>
    <source>
        <strain evidence="5">ATCC 49514</strain>
    </source>
</reference>
<dbReference type="Gene3D" id="3.40.50.150">
    <property type="entry name" value="Vaccinia Virus protein VP39"/>
    <property type="match status" value="1"/>
</dbReference>
<feature type="coiled-coil region" evidence="1">
    <location>
        <begin position="954"/>
        <end position="1000"/>
    </location>
</feature>
<name>A0A2H1JUT9_9MICO</name>
<dbReference type="GO" id="GO:0008168">
    <property type="term" value="F:methyltransferase activity"/>
    <property type="evidence" value="ECO:0007669"/>
    <property type="project" value="UniProtKB-KW"/>
</dbReference>
<feature type="region of interest" description="Disordered" evidence="2">
    <location>
        <begin position="2004"/>
        <end position="2024"/>
    </location>
</feature>
<dbReference type="Proteomes" id="UP000234382">
    <property type="component" value="Unassembled WGS sequence"/>
</dbReference>
<proteinExistence type="predicted"/>
<dbReference type="RefSeq" id="WP_180954383.1">
    <property type="nucleotide sequence ID" value="NZ_FXYX01000018.1"/>
</dbReference>
<dbReference type="InterPro" id="IPR029063">
    <property type="entry name" value="SAM-dependent_MTases_sf"/>
</dbReference>
<dbReference type="PANTHER" id="PTHR41313:SF1">
    <property type="entry name" value="DNA METHYLASE ADENINE-SPECIFIC DOMAIN-CONTAINING PROTEIN"/>
    <property type="match status" value="1"/>
</dbReference>
<feature type="compositionally biased region" description="Pro residues" evidence="2">
    <location>
        <begin position="2015"/>
        <end position="2024"/>
    </location>
</feature>
<feature type="domain" description="Helicase C-terminal" evidence="3">
    <location>
        <begin position="1250"/>
        <end position="1422"/>
    </location>
</feature>
<keyword evidence="1" id="KW-0175">Coiled coil</keyword>
<dbReference type="SMART" id="SM00487">
    <property type="entry name" value="DEXDc"/>
    <property type="match status" value="1"/>
</dbReference>
<keyword evidence="4" id="KW-0808">Transferase</keyword>
<dbReference type="SMART" id="SM00490">
    <property type="entry name" value="HELICc"/>
    <property type="match status" value="1"/>
</dbReference>
<dbReference type="PROSITE" id="PS51194">
    <property type="entry name" value="HELICASE_CTER"/>
    <property type="match status" value="1"/>
</dbReference>
<dbReference type="InterPro" id="IPR027417">
    <property type="entry name" value="P-loop_NTPase"/>
</dbReference>
<dbReference type="InterPro" id="IPR052933">
    <property type="entry name" value="DNA_Protect_Modify"/>
</dbReference>
<accession>A0A2H1JUT9</accession>
<dbReference type="PANTHER" id="PTHR41313">
    <property type="entry name" value="ADENINE-SPECIFIC METHYLTRANSFERASE"/>
    <property type="match status" value="1"/>
</dbReference>
<protein>
    <submittedName>
        <fullName evidence="4">Adenine-specific DNA methylase, N12 class</fullName>
    </submittedName>
</protein>
<dbReference type="GO" id="GO:0032259">
    <property type="term" value="P:methylation"/>
    <property type="evidence" value="ECO:0007669"/>
    <property type="project" value="UniProtKB-KW"/>
</dbReference>
<keyword evidence="5" id="KW-1185">Reference proteome</keyword>
<organism evidence="4 5">
    <name type="scientific">Brevibacterium iodinum ATCC 49514</name>
    <dbReference type="NCBI Taxonomy" id="1255616"/>
    <lineage>
        <taxon>Bacteria</taxon>
        <taxon>Bacillati</taxon>
        <taxon>Actinomycetota</taxon>
        <taxon>Actinomycetes</taxon>
        <taxon>Micrococcales</taxon>
        <taxon>Brevibacteriaceae</taxon>
        <taxon>Brevibacterium</taxon>
    </lineage>
</organism>
<dbReference type="InterPro" id="IPR014001">
    <property type="entry name" value="Helicase_ATP-bd"/>
</dbReference>
<sequence>MTGQKEGPVTDTSHVQEEADGGDGQEVTGPVFRMDMGEEYVPSGPKARFQANVAAIERVRSLTETGRTATGQDQEVLAGWSSWGAVADVFDETKSNWAAEREQLRELLTEDEWEAARATTINAHYTAPAIVGEMWSALQKLGLNEGKVLEPGCGSGNFIGTAPDSMDMVGIELDPISAQVAGYLYPNAEVRNESFGKTLVRPDQFDATIANVPFGNFPVFDPSWNPGERFSIHNYFIRKAVGGLHEGGIGVMMTSAFTMDSQNPAFRAEISREADLLGAVRLPNGTHRRTAGTEVVTDVLVFRKRMEGEEPTPETLRWVKSTPTQIGNAGGRLLLNRYFQDHPENVLGELEISTFRDTQIDVKTDNLAAVPEQLRDRLAAIVDAAEERGRTYVAPSPEVLAAREQSVAVDLNPGQWPGTLLEREPESFVRVIDGETVEVKVPKNAMDEVRSLMDLRDRASALIEGQVATPVDTEELVALREETREVWAKHVERFGPINRHRTRWQTKIVRNDDTGEKERVRVQVRVDPTPAKIMRDDPLWSLTKALEIYNDETEEAVAADVLHQRTVEQNRPLLGADTAEEALGLCLDARGRAELDRIANLLGTDEDTARAELGALVFDDPETARLATRAEYLSGNVRTKLEAAEREAEGDDRYKVNVQELQKVIPEPIGLEDITPTIGAVWIPAEDHERFLRDIAQDRLAKVHKAGAGFWEVEHGGSRRTVEAASQWGTERMPVYDIYRKLLSGAEITVMDTLEDKTRVLNATETEAARAKADEIVERFEDWVWEDPERSERLVAEYNRRFNSLVPRDYEPEAERLKLPGLVDDYVPHPHQKTAVARIIAEPAVGLFHVVGAGKTGAAVMGMMELKRRGLVSKPAVLVPGHMLEQFTREWQEMYPNAKLLSAGSDDVAAKGGNLNARRAFIAKATTGEWDGIIMTHSAFRLLGVKPDTAKNYFRDITAELDEARVAMEEATGRDNNRTVKNIEKAKKTQEARLEKILAKADETNLSFEDTGIDYLTVDEAHEYKNLHTPTSIAGAFIEGSQKATDLEMKIGYLRDTYGERVVTLATGTPIANSISEAHVMSKLLRPDLLEDAGVKSFDQWGSTFGETVTRIERDAAGRLKQRTRFAKFKNVPEMLSSWQQFADVRRSEDLNLPVPDQAVNSDGERRPEMVIIPRTETHAKYMEYLEERLDRLSGRPEKGADNHLTVYNDGRKVALDPRMVGEEFSGDVKINYVTRRVASIWRENRDNEYLVPGTAEVSENRGAFQIVFCDLSTPNDDEWNAYDQMKSDLVTRHGMERDRIRFIHDAKDDEQRAELFKAAREGRVDVLIGSSQKMGTGANIQARAIAMHHVDCPWRPDQLEQREGRILRQGNQNDEVQIYRYATENTFDSTSWDIIGRKATAISQVMRGRLDVRELDDPGDLALDAQQMMAGSSGNPLLVERTELDVTVQKLSRRARGHDKAQAALKYRRSSAEQRLEQVAKRLPDVEAAIARRIDTRGDSFQATVAGTRYEDRKDTSEAILGLIRSTSRPGGGMINGEGNRIEMGGFIVDMSFDFNEKMERKVLLTPADTGAHPDSVQVELDYEAVLDERSEVGGNVAQLIENKISGLDRVKERLLKNREEAESILESVDGQLGKPFKHAEELEDAQSRLAEIDRKIKQMQAEEDRKKQRETSDRPARESLEVGGKNAERDSEYAATNYPNEHAGVEAEAQAKSEQALTQLVSELGTLNERVKDPMERASATDGFWNGTRKVEELLDEARQRFVVASQLQDNSDQARRAVEAARARESAVEMIREAREARVASFNVLQRYVDERLPGHGQAIVGSDAFRRADQASIERMVQAVRYLPAVDTESTKRLQNAVEDYQGAVERFTAGNAEANERLGKNMRGAALGEEIYSRLDATEKKLITARWKSMREALSELPQESAMKVEACLRGGETNEIVEKWRTESPRAAFGLADVEGLRQGIPSMPPHGLNPHEKGVTTEMMVNAQRNDRKSATLRTDIVGQGTMTAPDAPGPGTPGLE</sequence>
<keyword evidence="4" id="KW-0489">Methyltransferase</keyword>
<evidence type="ECO:0000256" key="1">
    <source>
        <dbReference type="SAM" id="Coils"/>
    </source>
</evidence>